<dbReference type="Proteomes" id="UP001162889">
    <property type="component" value="Unassembled WGS sequence"/>
</dbReference>
<comment type="caution">
    <text evidence="5">The sequence shown here is derived from an EMBL/GenBank/DDBJ whole genome shotgun (WGS) entry which is preliminary data.</text>
</comment>
<sequence>MLNLNDDYAMHSNRFAEVLACSQGKPFAFDHGGMRTLHFDGRYIQSAMRIVAPDELLLSYTRAMMAFLLAKQSPRHILMIGLGGGSLAKFCYRHLPATRITVLELDSDVIALRRQFVLPEDDERFQIIHVDAEHYLSSMQHTVDVILHDGFVADGLAPELSTEKFYRRCSEVLDDDGVLVSNVFGTTDDLMPVMTRMWKAFGPKLWWGDPSGCINRIILATKDVGLMAQRSALVKRAEQLDLQHGLALGEFVDRLKTAHNKSDAEFDAIAGYDAGATFMPY</sequence>
<evidence type="ECO:0000313" key="6">
    <source>
        <dbReference type="EMBL" id="MCP2011309.1"/>
    </source>
</evidence>
<dbReference type="NCBIfam" id="NF037959">
    <property type="entry name" value="MFS_SpdSyn"/>
    <property type="match status" value="1"/>
</dbReference>
<accession>A0AA41HE59</accession>
<dbReference type="GO" id="GO:0004766">
    <property type="term" value="F:spermidine synthase activity"/>
    <property type="evidence" value="ECO:0007669"/>
    <property type="project" value="UniProtKB-EC"/>
</dbReference>
<reference evidence="6" key="2">
    <citation type="submission" date="2022-03" db="EMBL/GenBank/DDBJ databases">
        <title>Genome Encyclopedia of Bacteria and Archaea VI: Functional Genomics of Type Strains.</title>
        <authorList>
            <person name="Whitman W."/>
        </authorList>
    </citation>
    <scope>NUCLEOTIDE SEQUENCE</scope>
    <source>
        <strain evidence="6">HSC-15S17</strain>
    </source>
</reference>
<keyword evidence="8" id="KW-1185">Reference proteome</keyword>
<evidence type="ECO:0000259" key="4">
    <source>
        <dbReference type="PROSITE" id="PS51006"/>
    </source>
</evidence>
<dbReference type="PROSITE" id="PS51006">
    <property type="entry name" value="PABS_2"/>
    <property type="match status" value="1"/>
</dbReference>
<evidence type="ECO:0000313" key="5">
    <source>
        <dbReference type="EMBL" id="MBV6322163.1"/>
    </source>
</evidence>
<dbReference type="RefSeq" id="WP_217942947.1">
    <property type="nucleotide sequence ID" value="NZ_JAHTGR010000007.1"/>
</dbReference>
<keyword evidence="1 3" id="KW-0808">Transferase</keyword>
<dbReference type="AlphaFoldDB" id="A0AA41HE59"/>
<feature type="domain" description="PABS" evidence="4">
    <location>
        <begin position="1"/>
        <end position="234"/>
    </location>
</feature>
<dbReference type="EMBL" id="JAHTGR010000007">
    <property type="protein sequence ID" value="MBV6322163.1"/>
    <property type="molecule type" value="Genomic_DNA"/>
</dbReference>
<reference evidence="5" key="1">
    <citation type="submission" date="2021-07" db="EMBL/GenBank/DDBJ databases">
        <title>Characterization of violacein-producing bacteria and related species.</title>
        <authorList>
            <person name="Wilson H.S."/>
            <person name="De Leon M.E."/>
        </authorList>
    </citation>
    <scope>NUCLEOTIDE SEQUENCE</scope>
    <source>
        <strain evidence="5">HSC-15S17</strain>
    </source>
</reference>
<dbReference type="Proteomes" id="UP001155901">
    <property type="component" value="Unassembled WGS sequence"/>
</dbReference>
<dbReference type="GO" id="GO:0006596">
    <property type="term" value="P:polyamine biosynthetic process"/>
    <property type="evidence" value="ECO:0007669"/>
    <property type="project" value="UniProtKB-UniRule"/>
</dbReference>
<proteinExistence type="predicted"/>
<organism evidence="5 7">
    <name type="scientific">Duganella violaceipulchra</name>
    <dbReference type="NCBI Taxonomy" id="2849652"/>
    <lineage>
        <taxon>Bacteria</taxon>
        <taxon>Pseudomonadati</taxon>
        <taxon>Pseudomonadota</taxon>
        <taxon>Betaproteobacteria</taxon>
        <taxon>Burkholderiales</taxon>
        <taxon>Oxalobacteraceae</taxon>
        <taxon>Telluria group</taxon>
        <taxon>Duganella</taxon>
    </lineage>
</organism>
<feature type="active site" description="Proton acceptor" evidence="3">
    <location>
        <position position="149"/>
    </location>
</feature>
<evidence type="ECO:0000313" key="8">
    <source>
        <dbReference type="Proteomes" id="UP001162889"/>
    </source>
</evidence>
<evidence type="ECO:0000256" key="3">
    <source>
        <dbReference type="PROSITE-ProRule" id="PRU00354"/>
    </source>
</evidence>
<evidence type="ECO:0000256" key="1">
    <source>
        <dbReference type="ARBA" id="ARBA00022679"/>
    </source>
</evidence>
<dbReference type="PANTHER" id="PTHR43317">
    <property type="entry name" value="THERMOSPERMINE SYNTHASE ACAULIS5"/>
    <property type="match status" value="1"/>
</dbReference>
<gene>
    <name evidence="5" type="ORF">KVP70_14545</name>
    <name evidence="6" type="ORF">L1274_005058</name>
</gene>
<keyword evidence="2 3" id="KW-0620">Polyamine biosynthesis</keyword>
<dbReference type="EC" id="2.5.1.16" evidence="6"/>
<dbReference type="InterPro" id="IPR030374">
    <property type="entry name" value="PABS"/>
</dbReference>
<dbReference type="EMBL" id="JALJZU010000011">
    <property type="protein sequence ID" value="MCP2011309.1"/>
    <property type="molecule type" value="Genomic_DNA"/>
</dbReference>
<dbReference type="PANTHER" id="PTHR43317:SF1">
    <property type="entry name" value="THERMOSPERMINE SYNTHASE ACAULIS5"/>
    <property type="match status" value="1"/>
</dbReference>
<evidence type="ECO:0000313" key="7">
    <source>
        <dbReference type="Proteomes" id="UP001155901"/>
    </source>
</evidence>
<dbReference type="CDD" id="cd02440">
    <property type="entry name" value="AdoMet_MTases"/>
    <property type="match status" value="1"/>
</dbReference>
<name>A0AA41HE59_9BURK</name>
<dbReference type="Pfam" id="PF01564">
    <property type="entry name" value="Spermine_synth"/>
    <property type="match status" value="1"/>
</dbReference>
<protein>
    <submittedName>
        <fullName evidence="5 6">Spermidine synthase</fullName>
        <ecNumber evidence="6">2.5.1.16</ecNumber>
    </submittedName>
</protein>
<evidence type="ECO:0000256" key="2">
    <source>
        <dbReference type="ARBA" id="ARBA00023115"/>
    </source>
</evidence>